<feature type="domain" description="Tc1-like transposase DDE" evidence="1">
    <location>
        <begin position="144"/>
        <end position="276"/>
    </location>
</feature>
<dbReference type="InterPro" id="IPR047655">
    <property type="entry name" value="Transpos_IS630-like"/>
</dbReference>
<accession>A0ABT9E5R7</accession>
<dbReference type="Gene3D" id="3.30.420.10">
    <property type="entry name" value="Ribonuclease H-like superfamily/Ribonuclease H"/>
    <property type="match status" value="1"/>
</dbReference>
<dbReference type="RefSeq" id="WP_305106338.1">
    <property type="nucleotide sequence ID" value="NZ_JAUTWS010000029.1"/>
</dbReference>
<dbReference type="InterPro" id="IPR009057">
    <property type="entry name" value="Homeodomain-like_sf"/>
</dbReference>
<protein>
    <submittedName>
        <fullName evidence="2">IS630 family transposase</fullName>
    </submittedName>
</protein>
<sequence>MARPLSLDLRSRVAAALTEGATVREAAARFEVSVASAVRIGQRARAGQGLEAKKRSGQRPLMLLSAVDAVTTRLASKADWTVRALAADLRTAGIAVSHDTVWRFMRRQGLSFKKTLLASETERPDLARRRARWRLHQHRFDPARLVFVDETWAKTNMTRTRGWSPRGTPLLAKVPHGHWKTLTFLAGLRHDRIVAPCVIDGPINGLSFTAWVSQCLAPTLSRGDIVVADNLGSHKGKHIRAALRAVGAKLFFLPAYSPDLNPIEMVFAKLKTLLRKADERSLEATWRRIGDLLGAFTAKECAAYLRHAGYASITA</sequence>
<name>A0ABT9E5R7_9PROT</name>
<evidence type="ECO:0000313" key="2">
    <source>
        <dbReference type="EMBL" id="MDO9711479.1"/>
    </source>
</evidence>
<keyword evidence="3" id="KW-1185">Reference proteome</keyword>
<proteinExistence type="predicted"/>
<evidence type="ECO:0000259" key="1">
    <source>
        <dbReference type="Pfam" id="PF13358"/>
    </source>
</evidence>
<dbReference type="InterPro" id="IPR036397">
    <property type="entry name" value="RNaseH_sf"/>
</dbReference>
<dbReference type="Pfam" id="PF13358">
    <property type="entry name" value="DDE_3"/>
    <property type="match status" value="1"/>
</dbReference>
<dbReference type="EMBL" id="JAUTWS010000029">
    <property type="protein sequence ID" value="MDO9711479.1"/>
    <property type="molecule type" value="Genomic_DNA"/>
</dbReference>
<dbReference type="PANTHER" id="PTHR46564">
    <property type="entry name" value="TRANSPOSASE"/>
    <property type="match status" value="1"/>
</dbReference>
<evidence type="ECO:0000313" key="3">
    <source>
        <dbReference type="Proteomes" id="UP001243009"/>
    </source>
</evidence>
<comment type="caution">
    <text evidence="2">The sequence shown here is derived from an EMBL/GenBank/DDBJ whole genome shotgun (WGS) entry which is preliminary data.</text>
</comment>
<dbReference type="PANTHER" id="PTHR46564:SF1">
    <property type="entry name" value="TRANSPOSASE"/>
    <property type="match status" value="1"/>
</dbReference>
<organism evidence="2 3">
    <name type="scientific">Paracraurococcus lichenis</name>
    <dbReference type="NCBI Taxonomy" id="3064888"/>
    <lineage>
        <taxon>Bacteria</taxon>
        <taxon>Pseudomonadati</taxon>
        <taxon>Pseudomonadota</taxon>
        <taxon>Alphaproteobacteria</taxon>
        <taxon>Acetobacterales</taxon>
        <taxon>Roseomonadaceae</taxon>
        <taxon>Paracraurococcus</taxon>
    </lineage>
</organism>
<dbReference type="Proteomes" id="UP001243009">
    <property type="component" value="Unassembled WGS sequence"/>
</dbReference>
<dbReference type="InterPro" id="IPR038717">
    <property type="entry name" value="Tc1-like_DDE_dom"/>
</dbReference>
<dbReference type="SUPFAM" id="SSF46689">
    <property type="entry name" value="Homeodomain-like"/>
    <property type="match status" value="1"/>
</dbReference>
<dbReference type="NCBIfam" id="NF033545">
    <property type="entry name" value="transpos_IS630"/>
    <property type="match status" value="1"/>
</dbReference>
<gene>
    <name evidence="2" type="ORF">Q7A36_24240</name>
</gene>
<reference evidence="2 3" key="1">
    <citation type="submission" date="2023-08" db="EMBL/GenBank/DDBJ databases">
        <title>The draft genome sequence of Paracraurococcus sp. LOR1-02.</title>
        <authorList>
            <person name="Kingkaew E."/>
            <person name="Tanasupawat S."/>
        </authorList>
    </citation>
    <scope>NUCLEOTIDE SEQUENCE [LARGE SCALE GENOMIC DNA]</scope>
    <source>
        <strain evidence="2 3">LOR1-02</strain>
    </source>
</reference>